<dbReference type="GO" id="GO:0009424">
    <property type="term" value="C:bacterial-type flagellum hook"/>
    <property type="evidence" value="ECO:0007669"/>
    <property type="project" value="InterPro"/>
</dbReference>
<dbReference type="EMBL" id="FOBH01000002">
    <property type="protein sequence ID" value="SEK70069.1"/>
    <property type="molecule type" value="Genomic_DNA"/>
</dbReference>
<keyword evidence="6" id="KW-0282">Flagellum</keyword>
<dbReference type="PANTHER" id="PTHR42792:SF1">
    <property type="entry name" value="FLAGELLAR HOOK-ASSOCIATED PROTEIN 3"/>
    <property type="match status" value="1"/>
</dbReference>
<evidence type="ECO:0000256" key="1">
    <source>
        <dbReference type="ARBA" id="ARBA00004365"/>
    </source>
</evidence>
<proteinExistence type="inferred from homology"/>
<feature type="domain" description="Flagellin N-terminal" evidence="5">
    <location>
        <begin position="3"/>
        <end position="139"/>
    </location>
</feature>
<protein>
    <submittedName>
        <fullName evidence="6">Flagellar hook-associated protein 3 FlgL</fullName>
    </submittedName>
</protein>
<dbReference type="InterPro" id="IPR013384">
    <property type="entry name" value="Flagell_FlgL"/>
</dbReference>
<dbReference type="InterPro" id="IPR001492">
    <property type="entry name" value="Flagellin"/>
</dbReference>
<evidence type="ECO:0000259" key="5">
    <source>
        <dbReference type="Pfam" id="PF00669"/>
    </source>
</evidence>
<dbReference type="Pfam" id="PF00669">
    <property type="entry name" value="Flagellin_N"/>
    <property type="match status" value="1"/>
</dbReference>
<keyword evidence="6" id="KW-0969">Cilium</keyword>
<dbReference type="OrthoDB" id="9768249at2"/>
<dbReference type="RefSeq" id="WP_090827566.1">
    <property type="nucleotide sequence ID" value="NZ_FOBH01000002.1"/>
</dbReference>
<dbReference type="Proteomes" id="UP000198620">
    <property type="component" value="Unassembled WGS sequence"/>
</dbReference>
<keyword evidence="4" id="KW-0975">Bacterial flagellum</keyword>
<evidence type="ECO:0000256" key="2">
    <source>
        <dbReference type="ARBA" id="ARBA00004613"/>
    </source>
</evidence>
<evidence type="ECO:0000256" key="3">
    <source>
        <dbReference type="ARBA" id="ARBA00005709"/>
    </source>
</evidence>
<dbReference type="AlphaFoldDB" id="A0A1H7J5R5"/>
<evidence type="ECO:0000313" key="7">
    <source>
        <dbReference type="Proteomes" id="UP000198620"/>
    </source>
</evidence>
<dbReference type="InterPro" id="IPR001029">
    <property type="entry name" value="Flagellin_N"/>
</dbReference>
<comment type="similarity">
    <text evidence="3">Belongs to the bacterial flagellin family.</text>
</comment>
<dbReference type="PANTHER" id="PTHR42792">
    <property type="entry name" value="FLAGELLIN"/>
    <property type="match status" value="1"/>
</dbReference>
<reference evidence="6 7" key="1">
    <citation type="submission" date="2016-10" db="EMBL/GenBank/DDBJ databases">
        <authorList>
            <person name="de Groot N.N."/>
        </authorList>
    </citation>
    <scope>NUCLEOTIDE SEQUENCE [LARGE SCALE GENOMIC DNA]</scope>
    <source>
        <strain evidence="6 7">Nv1</strain>
    </source>
</reference>
<accession>A0A1H7J5R5</accession>
<organism evidence="6 7">
    <name type="scientific">Nitrosovibrio tenuis</name>
    <dbReference type="NCBI Taxonomy" id="1233"/>
    <lineage>
        <taxon>Bacteria</taxon>
        <taxon>Pseudomonadati</taxon>
        <taxon>Pseudomonadota</taxon>
        <taxon>Betaproteobacteria</taxon>
        <taxon>Nitrosomonadales</taxon>
        <taxon>Nitrosomonadaceae</taxon>
        <taxon>Nitrosovibrio</taxon>
    </lineage>
</organism>
<evidence type="ECO:0000256" key="4">
    <source>
        <dbReference type="ARBA" id="ARBA00023143"/>
    </source>
</evidence>
<dbReference type="GO" id="GO:0005576">
    <property type="term" value="C:extracellular region"/>
    <property type="evidence" value="ECO:0007669"/>
    <property type="project" value="UniProtKB-SubCell"/>
</dbReference>
<name>A0A1H7J5R5_9PROT</name>
<comment type="subcellular location">
    <subcellularLocation>
        <location evidence="1">Bacterial flagellum</location>
    </subcellularLocation>
    <subcellularLocation>
        <location evidence="2">Secreted</location>
    </subcellularLocation>
</comment>
<dbReference type="SUPFAM" id="SSF64518">
    <property type="entry name" value="Phase 1 flagellin"/>
    <property type="match status" value="1"/>
</dbReference>
<sequence length="311" mass="32900">MRVSSNTAYEVGIAALGRQQTAQLKTLEQISGGQRMLTPSEDPAAYVRALEVSQADSANTQYASNRQSAAGSLAVLEGALSGVTNLLQNAQGLTVSAGNGTLNDSDRRSIATELRGSLDELLGLANRTDGNGQYLFSGFQSGTKPFADTGSGVQYSGDEGLRMVQASASRQLAVNESGKEVFERIPASGGGYQSMFKTLSDLINILETPVTNAADKAALASGLSAAQANLSNSLDNVLRVHASVGTRAKELDTLNASGDDLNIQYKQQLSDLQDVDYAKAISDLKQQQTYLEATQKAFLNVQGLSLFDYIK</sequence>
<gene>
    <name evidence="6" type="ORF">SAMN05216387_102398</name>
</gene>
<dbReference type="GO" id="GO:0071973">
    <property type="term" value="P:bacterial-type flagellum-dependent cell motility"/>
    <property type="evidence" value="ECO:0007669"/>
    <property type="project" value="InterPro"/>
</dbReference>
<keyword evidence="7" id="KW-1185">Reference proteome</keyword>
<dbReference type="GO" id="GO:0005198">
    <property type="term" value="F:structural molecule activity"/>
    <property type="evidence" value="ECO:0007669"/>
    <property type="project" value="InterPro"/>
</dbReference>
<evidence type="ECO:0000313" key="6">
    <source>
        <dbReference type="EMBL" id="SEK70069.1"/>
    </source>
</evidence>
<keyword evidence="6" id="KW-0966">Cell projection</keyword>
<dbReference type="NCBIfam" id="TIGR02550">
    <property type="entry name" value="flagell_flgL"/>
    <property type="match status" value="1"/>
</dbReference>
<dbReference type="Gene3D" id="1.20.1330.10">
    <property type="entry name" value="f41 fragment of flagellin, N-terminal domain"/>
    <property type="match status" value="1"/>
</dbReference>
<dbReference type="STRING" id="1233.SAMN05216387_102398"/>